<gene>
    <name evidence="7" type="ORF">PAXRUDRAFT_799953</name>
</gene>
<accession>A0A0D0C924</accession>
<reference evidence="8" key="2">
    <citation type="submission" date="2015-01" db="EMBL/GenBank/DDBJ databases">
        <title>Evolutionary Origins and Diversification of the Mycorrhizal Mutualists.</title>
        <authorList>
            <consortium name="DOE Joint Genome Institute"/>
            <consortium name="Mycorrhizal Genomics Consortium"/>
            <person name="Kohler A."/>
            <person name="Kuo A."/>
            <person name="Nagy L.G."/>
            <person name="Floudas D."/>
            <person name="Copeland A."/>
            <person name="Barry K.W."/>
            <person name="Cichocki N."/>
            <person name="Veneault-Fourrey C."/>
            <person name="LaButti K."/>
            <person name="Lindquist E.A."/>
            <person name="Lipzen A."/>
            <person name="Lundell T."/>
            <person name="Morin E."/>
            <person name="Murat C."/>
            <person name="Riley R."/>
            <person name="Ohm R."/>
            <person name="Sun H."/>
            <person name="Tunlid A."/>
            <person name="Henrissat B."/>
            <person name="Grigoriev I.V."/>
            <person name="Hibbett D.S."/>
            <person name="Martin F."/>
        </authorList>
    </citation>
    <scope>NUCLEOTIDE SEQUENCE [LARGE SCALE GENOMIC DNA]</scope>
    <source>
        <strain evidence="8">Ve08.2h10</strain>
    </source>
</reference>
<reference evidence="7 8" key="1">
    <citation type="submission" date="2014-04" db="EMBL/GenBank/DDBJ databases">
        <authorList>
            <consortium name="DOE Joint Genome Institute"/>
            <person name="Kuo A."/>
            <person name="Kohler A."/>
            <person name="Jargeat P."/>
            <person name="Nagy L.G."/>
            <person name="Floudas D."/>
            <person name="Copeland A."/>
            <person name="Barry K.W."/>
            <person name="Cichocki N."/>
            <person name="Veneault-Fourrey C."/>
            <person name="LaButti K."/>
            <person name="Lindquist E.A."/>
            <person name="Lipzen A."/>
            <person name="Lundell T."/>
            <person name="Morin E."/>
            <person name="Murat C."/>
            <person name="Sun H."/>
            <person name="Tunlid A."/>
            <person name="Henrissat B."/>
            <person name="Grigoriev I.V."/>
            <person name="Hibbett D.S."/>
            <person name="Martin F."/>
            <person name="Nordberg H.P."/>
            <person name="Cantor M.N."/>
            <person name="Hua S.X."/>
        </authorList>
    </citation>
    <scope>NUCLEOTIDE SEQUENCE [LARGE SCALE GENOMIC DNA]</scope>
    <source>
        <strain evidence="7 8">Ve08.2h10</strain>
    </source>
</reference>
<evidence type="ECO:0000256" key="2">
    <source>
        <dbReference type="ARBA" id="ARBA00005587"/>
    </source>
</evidence>
<evidence type="ECO:0008006" key="9">
    <source>
        <dbReference type="Google" id="ProtNLM"/>
    </source>
</evidence>
<dbReference type="InterPro" id="IPR051633">
    <property type="entry name" value="AceTr"/>
</dbReference>
<feature type="transmembrane region" description="Helical" evidence="6">
    <location>
        <begin position="125"/>
        <end position="149"/>
    </location>
</feature>
<feature type="transmembrane region" description="Helical" evidence="6">
    <location>
        <begin position="6"/>
        <end position="26"/>
    </location>
</feature>
<evidence type="ECO:0000256" key="3">
    <source>
        <dbReference type="ARBA" id="ARBA00022692"/>
    </source>
</evidence>
<keyword evidence="5 6" id="KW-0472">Membrane</keyword>
<dbReference type="InParanoid" id="A0A0D0C924"/>
<dbReference type="PANTHER" id="PTHR31123:SF1">
    <property type="entry name" value="ACCUMULATION OF DYADS PROTEIN 2-RELATED"/>
    <property type="match status" value="1"/>
</dbReference>
<feature type="transmembrane region" description="Helical" evidence="6">
    <location>
        <begin position="38"/>
        <end position="58"/>
    </location>
</feature>
<keyword evidence="8" id="KW-1185">Reference proteome</keyword>
<evidence type="ECO:0000256" key="4">
    <source>
        <dbReference type="ARBA" id="ARBA00022989"/>
    </source>
</evidence>
<dbReference type="STRING" id="930991.A0A0D0C924"/>
<dbReference type="Pfam" id="PF01184">
    <property type="entry name" value="Gpr1_Fun34_YaaH"/>
    <property type="match status" value="1"/>
</dbReference>
<dbReference type="GO" id="GO:0015123">
    <property type="term" value="F:acetate transmembrane transporter activity"/>
    <property type="evidence" value="ECO:0007669"/>
    <property type="project" value="TreeGrafter"/>
</dbReference>
<organism evidence="7 8">
    <name type="scientific">Paxillus rubicundulus Ve08.2h10</name>
    <dbReference type="NCBI Taxonomy" id="930991"/>
    <lineage>
        <taxon>Eukaryota</taxon>
        <taxon>Fungi</taxon>
        <taxon>Dikarya</taxon>
        <taxon>Basidiomycota</taxon>
        <taxon>Agaricomycotina</taxon>
        <taxon>Agaricomycetes</taxon>
        <taxon>Agaricomycetidae</taxon>
        <taxon>Boletales</taxon>
        <taxon>Paxilineae</taxon>
        <taxon>Paxillaceae</taxon>
        <taxon>Paxillus</taxon>
    </lineage>
</organism>
<evidence type="ECO:0000256" key="6">
    <source>
        <dbReference type="SAM" id="Phobius"/>
    </source>
</evidence>
<feature type="non-terminal residue" evidence="7">
    <location>
        <position position="1"/>
    </location>
</feature>
<evidence type="ECO:0000256" key="5">
    <source>
        <dbReference type="ARBA" id="ARBA00023136"/>
    </source>
</evidence>
<dbReference type="InterPro" id="IPR000791">
    <property type="entry name" value="Gpr1/Fun34/SatP-like"/>
</dbReference>
<comment type="subcellular location">
    <subcellularLocation>
        <location evidence="1">Membrane</location>
        <topology evidence="1">Multi-pass membrane protein</topology>
    </subcellularLocation>
</comment>
<evidence type="ECO:0000313" key="8">
    <source>
        <dbReference type="Proteomes" id="UP000054538"/>
    </source>
</evidence>
<keyword evidence="3 6" id="KW-0812">Transmembrane</keyword>
<keyword evidence="4 6" id="KW-1133">Transmembrane helix</keyword>
<sequence length="170" mass="17971">CSSLLTLHAGGVYTPNLVLVFATFYGGISQTLVGMWEMFLGTLFTTYGCFNFSYGALYLPGIGIAAAYSVDGVPTEEFHHAVGIYLGIWSLGALRTTLPTVGTLGFTFLSLACLSTHAFTGNPHLATVGGGSGVITAFGAFYCAMSLFWTQQTTLSYIRLPPLTIAPSNV</sequence>
<dbReference type="EMBL" id="KN831184">
    <property type="protein sequence ID" value="KIK72143.1"/>
    <property type="molecule type" value="Genomic_DNA"/>
</dbReference>
<dbReference type="GO" id="GO:0005886">
    <property type="term" value="C:plasma membrane"/>
    <property type="evidence" value="ECO:0007669"/>
    <property type="project" value="TreeGrafter"/>
</dbReference>
<dbReference type="PANTHER" id="PTHR31123">
    <property type="entry name" value="ACCUMULATION OF DYADS PROTEIN 2-RELATED"/>
    <property type="match status" value="1"/>
</dbReference>
<evidence type="ECO:0000313" key="7">
    <source>
        <dbReference type="EMBL" id="KIK72143.1"/>
    </source>
</evidence>
<dbReference type="AlphaFoldDB" id="A0A0D0C924"/>
<comment type="similarity">
    <text evidence="2">Belongs to the acetate uptake transporter (AceTr) (TC 2.A.96) family.</text>
</comment>
<dbReference type="OrthoDB" id="3648309at2759"/>
<protein>
    <recommendedName>
        <fullName evidence="9">Ammonia transport outward protein 2</fullName>
    </recommendedName>
</protein>
<dbReference type="HOGENOM" id="CLU_051062_1_2_1"/>
<name>A0A0D0C924_9AGAM</name>
<dbReference type="Proteomes" id="UP000054538">
    <property type="component" value="Unassembled WGS sequence"/>
</dbReference>
<proteinExistence type="inferred from homology"/>
<evidence type="ECO:0000256" key="1">
    <source>
        <dbReference type="ARBA" id="ARBA00004141"/>
    </source>
</evidence>